<dbReference type="RefSeq" id="WP_158865757.1">
    <property type="nucleotide sequence ID" value="NZ_CP046401.1"/>
</dbReference>
<accession>A0A6I6JV32</accession>
<dbReference type="EMBL" id="CP046401">
    <property type="protein sequence ID" value="QGY44037.1"/>
    <property type="molecule type" value="Genomic_DNA"/>
</dbReference>
<dbReference type="SUPFAM" id="SSF53254">
    <property type="entry name" value="Phosphoglycerate mutase-like"/>
    <property type="match status" value="1"/>
</dbReference>
<reference evidence="1 2" key="1">
    <citation type="submission" date="2019-11" db="EMBL/GenBank/DDBJ databases">
        <authorList>
            <person name="Zheng R.K."/>
            <person name="Sun C.M."/>
        </authorList>
    </citation>
    <scope>NUCLEOTIDE SEQUENCE [LARGE SCALE GENOMIC DNA]</scope>
    <source>
        <strain evidence="1 2">WC007</strain>
    </source>
</reference>
<dbReference type="InterPro" id="IPR013078">
    <property type="entry name" value="His_Pase_superF_clade-1"/>
</dbReference>
<dbReference type="Gene3D" id="3.40.50.1240">
    <property type="entry name" value="Phosphoglycerate mutase-like"/>
    <property type="match status" value="1"/>
</dbReference>
<dbReference type="Pfam" id="PF00300">
    <property type="entry name" value="His_Phos_1"/>
    <property type="match status" value="1"/>
</dbReference>
<sequence length="208" mass="23987">MKTITKTALLIYTICLVNFAFCQEVILIRHAKVDLDTKGWIGHKKAAQLSKAYNSAAIVSFDTDRILNELPDLKTDTIYVSNLIRSISTGWILFGDSATILSSPFLDEFDLHILRLPLILPYKAWTGISRAFWFLGTNKEHNESYREAEMRVKQIADFIEQRLNYNRQVVMITHGFLNRNIAKELQKRNWEKLQNNGKKNLGATILKK</sequence>
<evidence type="ECO:0000313" key="1">
    <source>
        <dbReference type="EMBL" id="QGY44037.1"/>
    </source>
</evidence>
<organism evidence="1 2">
    <name type="scientific">Maribellus comscasis</name>
    <dbReference type="NCBI Taxonomy" id="2681766"/>
    <lineage>
        <taxon>Bacteria</taxon>
        <taxon>Pseudomonadati</taxon>
        <taxon>Bacteroidota</taxon>
        <taxon>Bacteroidia</taxon>
        <taxon>Marinilabiliales</taxon>
        <taxon>Prolixibacteraceae</taxon>
        <taxon>Maribellus</taxon>
    </lineage>
</organism>
<dbReference type="AlphaFoldDB" id="A0A6I6JV32"/>
<proteinExistence type="predicted"/>
<keyword evidence="2" id="KW-1185">Reference proteome</keyword>
<gene>
    <name evidence="1" type="ORF">GM418_10320</name>
</gene>
<evidence type="ECO:0008006" key="3">
    <source>
        <dbReference type="Google" id="ProtNLM"/>
    </source>
</evidence>
<protein>
    <recommendedName>
        <fullName evidence="3">Histidine phosphatase family protein</fullName>
    </recommendedName>
</protein>
<evidence type="ECO:0000313" key="2">
    <source>
        <dbReference type="Proteomes" id="UP000428260"/>
    </source>
</evidence>
<dbReference type="KEGG" id="mcos:GM418_10320"/>
<dbReference type="Proteomes" id="UP000428260">
    <property type="component" value="Chromosome"/>
</dbReference>
<name>A0A6I6JV32_9BACT</name>
<dbReference type="InterPro" id="IPR029033">
    <property type="entry name" value="His_PPase_superfam"/>
</dbReference>